<comment type="similarity">
    <text evidence="1">Belongs to the multicopper oxidase family.</text>
</comment>
<protein>
    <submittedName>
        <fullName evidence="6">Multicopper oxidase</fullName>
    </submittedName>
</protein>
<dbReference type="EMBL" id="BOOU01000085">
    <property type="protein sequence ID" value="GII81013.1"/>
    <property type="molecule type" value="Genomic_DNA"/>
</dbReference>
<dbReference type="AlphaFoldDB" id="A0A919V4B8"/>
<dbReference type="GO" id="GO:0016491">
    <property type="term" value="F:oxidoreductase activity"/>
    <property type="evidence" value="ECO:0007669"/>
    <property type="project" value="UniProtKB-KW"/>
</dbReference>
<name>A0A919V4B8_9ACTN</name>
<dbReference type="Proteomes" id="UP000655287">
    <property type="component" value="Unassembled WGS sequence"/>
</dbReference>
<dbReference type="InterPro" id="IPR008972">
    <property type="entry name" value="Cupredoxin"/>
</dbReference>
<keyword evidence="3" id="KW-0560">Oxidoreductase</keyword>
<comment type="caution">
    <text evidence="6">The sequence shown here is derived from an EMBL/GenBank/DDBJ whole genome shotgun (WGS) entry which is preliminary data.</text>
</comment>
<keyword evidence="2" id="KW-0479">Metal-binding</keyword>
<evidence type="ECO:0000259" key="4">
    <source>
        <dbReference type="Pfam" id="PF07731"/>
    </source>
</evidence>
<proteinExistence type="inferred from homology"/>
<dbReference type="InterPro" id="IPR002355">
    <property type="entry name" value="Cu_oxidase_Cu_BS"/>
</dbReference>
<dbReference type="PANTHER" id="PTHR48267">
    <property type="entry name" value="CUPREDOXIN SUPERFAMILY PROTEIN"/>
    <property type="match status" value="1"/>
</dbReference>
<evidence type="ECO:0000259" key="5">
    <source>
        <dbReference type="Pfam" id="PF07732"/>
    </source>
</evidence>
<dbReference type="SUPFAM" id="SSF49503">
    <property type="entry name" value="Cupredoxins"/>
    <property type="match status" value="3"/>
</dbReference>
<accession>A0A919V4B8</accession>
<organism evidence="6 7">
    <name type="scientific">Sphaerisporangium rufum</name>
    <dbReference type="NCBI Taxonomy" id="1381558"/>
    <lineage>
        <taxon>Bacteria</taxon>
        <taxon>Bacillati</taxon>
        <taxon>Actinomycetota</taxon>
        <taxon>Actinomycetes</taxon>
        <taxon>Streptosporangiales</taxon>
        <taxon>Streptosporangiaceae</taxon>
        <taxon>Sphaerisporangium</taxon>
    </lineage>
</organism>
<sequence length="490" mass="53806">MKLGVLGGMAAALPVRAALSPPEGRVLDLAGKHGHRGAPALVSATVAPAVTPFSRALTIPPVLSPVRSTTDTDVYRMAIKPAQADIFPGLKTDVLTYNGLFTGPTIKVRSGRRVVVEHTNATGEPVAVHLHGGHVPAASDGFPTDTFDPGAVRTYDYPNRQPGATLWYHDHAHHKEAEHVYRGLAGFYMIKDDYEDRLELPSGAHDVPLMFRDAQFDEQGQLVYAMGGFRARTTILVNGRVQPYFRVKRRKYRFRLLNTCLDRDLAFLLGADGTGEMVQIASDGGLLPAPVPATRVPVWPGERVEVVIDFTRYATGTQVMLVNDRGGDQGTREVLRFDVAGDADDDESVVPDVLRPLPDIGTPTVTRDLAFKMDLATGTFLLDGKTFDPARIDQHVKLGVTELWRVRNDDLRPAIPHNMHLHLAHFQIVDRDGVPVTGHEAGLKDTVTVPSGSTVTFKVRFDDYTGRYVYHCHLLEHSSMAMMAQMEITT</sequence>
<feature type="domain" description="Plastocyanin-like" evidence="4">
    <location>
        <begin position="377"/>
        <end position="488"/>
    </location>
</feature>
<dbReference type="InterPro" id="IPR011707">
    <property type="entry name" value="Cu-oxidase-like_N"/>
</dbReference>
<reference evidence="6" key="1">
    <citation type="submission" date="2021-01" db="EMBL/GenBank/DDBJ databases">
        <title>Whole genome shotgun sequence of Sphaerisporangium rufum NBRC 109079.</title>
        <authorList>
            <person name="Komaki H."/>
            <person name="Tamura T."/>
        </authorList>
    </citation>
    <scope>NUCLEOTIDE SEQUENCE</scope>
    <source>
        <strain evidence="6">NBRC 109079</strain>
    </source>
</reference>
<feature type="domain" description="Plastocyanin-like" evidence="5">
    <location>
        <begin position="87"/>
        <end position="193"/>
    </location>
</feature>
<evidence type="ECO:0000313" key="7">
    <source>
        <dbReference type="Proteomes" id="UP000655287"/>
    </source>
</evidence>
<dbReference type="InterPro" id="IPR011706">
    <property type="entry name" value="Cu-oxidase_C"/>
</dbReference>
<evidence type="ECO:0000313" key="6">
    <source>
        <dbReference type="EMBL" id="GII81013.1"/>
    </source>
</evidence>
<dbReference type="GO" id="GO:0005507">
    <property type="term" value="F:copper ion binding"/>
    <property type="evidence" value="ECO:0007669"/>
    <property type="project" value="InterPro"/>
</dbReference>
<dbReference type="Pfam" id="PF07731">
    <property type="entry name" value="Cu-oxidase_2"/>
    <property type="match status" value="1"/>
</dbReference>
<dbReference type="Pfam" id="PF07732">
    <property type="entry name" value="Cu-oxidase_3"/>
    <property type="match status" value="1"/>
</dbReference>
<dbReference type="PROSITE" id="PS00080">
    <property type="entry name" value="MULTICOPPER_OXIDASE2"/>
    <property type="match status" value="1"/>
</dbReference>
<dbReference type="CDD" id="cd13890">
    <property type="entry name" value="CuRO_3_CueO_FtsP"/>
    <property type="match status" value="1"/>
</dbReference>
<evidence type="ECO:0000256" key="3">
    <source>
        <dbReference type="ARBA" id="ARBA00023002"/>
    </source>
</evidence>
<evidence type="ECO:0000256" key="2">
    <source>
        <dbReference type="ARBA" id="ARBA00022723"/>
    </source>
</evidence>
<keyword evidence="7" id="KW-1185">Reference proteome</keyword>
<gene>
    <name evidence="6" type="ORF">Sru01_59950</name>
</gene>
<dbReference type="Gene3D" id="2.60.40.420">
    <property type="entry name" value="Cupredoxins - blue copper proteins"/>
    <property type="match status" value="3"/>
</dbReference>
<dbReference type="PANTHER" id="PTHR48267:SF1">
    <property type="entry name" value="BILIRUBIN OXIDASE"/>
    <property type="match status" value="1"/>
</dbReference>
<dbReference type="InterPro" id="IPR045087">
    <property type="entry name" value="Cu-oxidase_fam"/>
</dbReference>
<evidence type="ECO:0000256" key="1">
    <source>
        <dbReference type="ARBA" id="ARBA00010609"/>
    </source>
</evidence>